<evidence type="ECO:0000256" key="3">
    <source>
        <dbReference type="ARBA" id="ARBA00023172"/>
    </source>
</evidence>
<evidence type="ECO:0000313" key="5">
    <source>
        <dbReference type="EMBL" id="PHU35377.1"/>
    </source>
</evidence>
<name>A0A2G3DWE6_9FIRM</name>
<protein>
    <submittedName>
        <fullName evidence="5">Recombinase</fullName>
    </submittedName>
</protein>
<reference evidence="5 6" key="2">
    <citation type="submission" date="2017-10" db="EMBL/GenBank/DDBJ databases">
        <authorList>
            <person name="Banno H."/>
            <person name="Chua N.-H."/>
        </authorList>
    </citation>
    <scope>NUCLEOTIDE SEQUENCE [LARGE SCALE GENOMIC DNA]</scope>
    <source>
        <strain evidence="5 6">JK626</strain>
    </source>
</reference>
<dbReference type="AlphaFoldDB" id="A0A2G3DWE6"/>
<evidence type="ECO:0000256" key="2">
    <source>
        <dbReference type="ARBA" id="ARBA00023125"/>
    </source>
</evidence>
<dbReference type="PANTHER" id="PTHR30349:SF41">
    <property type="entry name" value="INTEGRASE_RECOMBINASE PROTEIN MJ0367-RELATED"/>
    <property type="match status" value="1"/>
</dbReference>
<gene>
    <name evidence="5" type="ORF">CSX01_05270</name>
</gene>
<dbReference type="PROSITE" id="PS51898">
    <property type="entry name" value="TYR_RECOMBINASE"/>
    <property type="match status" value="1"/>
</dbReference>
<organism evidence="5 6">
    <name type="scientific">Pseudobutyrivibrio ruminis</name>
    <dbReference type="NCBI Taxonomy" id="46206"/>
    <lineage>
        <taxon>Bacteria</taxon>
        <taxon>Bacillati</taxon>
        <taxon>Bacillota</taxon>
        <taxon>Clostridia</taxon>
        <taxon>Lachnospirales</taxon>
        <taxon>Lachnospiraceae</taxon>
        <taxon>Pseudobutyrivibrio</taxon>
    </lineage>
</organism>
<dbReference type="InterPro" id="IPR013762">
    <property type="entry name" value="Integrase-like_cat_sf"/>
</dbReference>
<dbReference type="Gene3D" id="1.10.150.130">
    <property type="match status" value="1"/>
</dbReference>
<feature type="domain" description="Tyr recombinase" evidence="4">
    <location>
        <begin position="164"/>
        <end position="352"/>
    </location>
</feature>
<evidence type="ECO:0000256" key="1">
    <source>
        <dbReference type="ARBA" id="ARBA00008857"/>
    </source>
</evidence>
<dbReference type="InterPro" id="IPR011010">
    <property type="entry name" value="DNA_brk_join_enz"/>
</dbReference>
<proteinExistence type="inferred from homology"/>
<dbReference type="InterPro" id="IPR010998">
    <property type="entry name" value="Integrase_recombinase_N"/>
</dbReference>
<dbReference type="InterPro" id="IPR002104">
    <property type="entry name" value="Integrase_catalytic"/>
</dbReference>
<dbReference type="GO" id="GO:0003677">
    <property type="term" value="F:DNA binding"/>
    <property type="evidence" value="ECO:0007669"/>
    <property type="project" value="UniProtKB-KW"/>
</dbReference>
<keyword evidence="2" id="KW-0238">DNA-binding</keyword>
<dbReference type="Pfam" id="PF00589">
    <property type="entry name" value="Phage_integrase"/>
    <property type="match status" value="1"/>
</dbReference>
<accession>A0A2G3DWE6</accession>
<comment type="similarity">
    <text evidence="1">Belongs to the 'phage' integrase family.</text>
</comment>
<dbReference type="Gene3D" id="1.10.443.10">
    <property type="entry name" value="Intergrase catalytic core"/>
    <property type="match status" value="1"/>
</dbReference>
<dbReference type="PANTHER" id="PTHR30349">
    <property type="entry name" value="PHAGE INTEGRASE-RELATED"/>
    <property type="match status" value="1"/>
</dbReference>
<dbReference type="GO" id="GO:0006310">
    <property type="term" value="P:DNA recombination"/>
    <property type="evidence" value="ECO:0007669"/>
    <property type="project" value="UniProtKB-KW"/>
</dbReference>
<dbReference type="SUPFAM" id="SSF56349">
    <property type="entry name" value="DNA breaking-rejoining enzymes"/>
    <property type="match status" value="1"/>
</dbReference>
<dbReference type="Proteomes" id="UP000225889">
    <property type="component" value="Unassembled WGS sequence"/>
</dbReference>
<dbReference type="EMBL" id="PDYF01000010">
    <property type="protein sequence ID" value="PHU35377.1"/>
    <property type="molecule type" value="Genomic_DNA"/>
</dbReference>
<keyword evidence="3" id="KW-0233">DNA recombination</keyword>
<dbReference type="InterPro" id="IPR050090">
    <property type="entry name" value="Tyrosine_recombinase_XerCD"/>
</dbReference>
<dbReference type="RefSeq" id="WP_099391682.1">
    <property type="nucleotide sequence ID" value="NZ_PDYF01000010.1"/>
</dbReference>
<evidence type="ECO:0000259" key="4">
    <source>
        <dbReference type="PROSITE" id="PS51898"/>
    </source>
</evidence>
<reference evidence="5 6" key="1">
    <citation type="submission" date="2017-10" db="EMBL/GenBank/DDBJ databases">
        <title>Resolving the taxonomy of Roseburia spp., Eubacterium rectale and Agathobacter spp. through phylogenomic analysis.</title>
        <authorList>
            <person name="Sheridan P.O."/>
            <person name="Walker A.W."/>
            <person name="Duncan S.H."/>
            <person name="Scott K.P."/>
            <person name="Toole P.W.O."/>
            <person name="Luis P."/>
            <person name="Flint H.J."/>
        </authorList>
    </citation>
    <scope>NUCLEOTIDE SEQUENCE [LARGE SCALE GENOMIC DNA]</scope>
    <source>
        <strain evidence="5 6">JK626</strain>
    </source>
</reference>
<dbReference type="GO" id="GO:0015074">
    <property type="term" value="P:DNA integration"/>
    <property type="evidence" value="ECO:0007669"/>
    <property type="project" value="InterPro"/>
</dbReference>
<evidence type="ECO:0000313" key="6">
    <source>
        <dbReference type="Proteomes" id="UP000225889"/>
    </source>
</evidence>
<comment type="caution">
    <text evidence="5">The sequence shown here is derived from an EMBL/GenBank/DDBJ whole genome shotgun (WGS) entry which is preliminary data.</text>
</comment>
<sequence length="368" mass="42780">MKYIYGQAKKGRKTYFYVKDSETGQIEPQCTRYLKHKVMQNRAHNTILRIARILPYYMDFLYDRDLTLSSVASMKFAEQSEHFYDFLMYVKSGSHTGSYKEVKNNTANSYLQAVFGLYNFLHRNGEVPFLSVLDDRNFSYVTPVGTTVSSSFLTYDGYLKKNEHNARIATKEDVQKILAACNNNRDKLLLMLLEETGLRIGEALGIRYTEDIDYEKKRIFVRYRDVNQNRAYAKNAEERYMKISDALFSLLNVYLSENADLFEKTDYLFIVLHGKTRGTPLTANTFYSSLETIGRRCGLHVTNHMLRHYFADERRKANWAIVEISKALGHKNIATTENYLHVSPREIEDAQDLYLKKATEGVNISDFL</sequence>